<dbReference type="Gene3D" id="2.60.40.60">
    <property type="entry name" value="Cadherins"/>
    <property type="match status" value="2"/>
</dbReference>
<keyword evidence="3 5" id="KW-0106">Calcium</keyword>
<keyword evidence="8" id="KW-1185">Reference proteome</keyword>
<dbReference type="InterPro" id="IPR015919">
    <property type="entry name" value="Cadherin-like_sf"/>
</dbReference>
<evidence type="ECO:0000256" key="5">
    <source>
        <dbReference type="PROSITE-ProRule" id="PRU00043"/>
    </source>
</evidence>
<dbReference type="GO" id="GO:0016342">
    <property type="term" value="C:catenin complex"/>
    <property type="evidence" value="ECO:0007669"/>
    <property type="project" value="TreeGrafter"/>
</dbReference>
<dbReference type="InterPro" id="IPR039808">
    <property type="entry name" value="Cadherin"/>
</dbReference>
<dbReference type="InterPro" id="IPR020894">
    <property type="entry name" value="Cadherin_CS"/>
</dbReference>
<dbReference type="PROSITE" id="PS00232">
    <property type="entry name" value="CADHERIN_1"/>
    <property type="match status" value="1"/>
</dbReference>
<evidence type="ECO:0000256" key="4">
    <source>
        <dbReference type="ARBA" id="ARBA00023136"/>
    </source>
</evidence>
<evidence type="ECO:0000256" key="2">
    <source>
        <dbReference type="ARBA" id="ARBA00022737"/>
    </source>
</evidence>
<dbReference type="Proteomes" id="UP000054047">
    <property type="component" value="Unassembled WGS sequence"/>
</dbReference>
<dbReference type="SUPFAM" id="SSF49313">
    <property type="entry name" value="Cadherin-like"/>
    <property type="match status" value="2"/>
</dbReference>
<dbReference type="OrthoDB" id="5811380at2759"/>
<accession>A0A0C2FB28</accession>
<protein>
    <recommendedName>
        <fullName evidence="6">Cadherin domain-containing protein</fullName>
    </recommendedName>
</protein>
<dbReference type="GO" id="GO:0005912">
    <property type="term" value="C:adherens junction"/>
    <property type="evidence" value="ECO:0007669"/>
    <property type="project" value="TreeGrafter"/>
</dbReference>
<feature type="non-terminal residue" evidence="7">
    <location>
        <position position="1"/>
    </location>
</feature>
<organism evidence="7 8">
    <name type="scientific">Ancylostoma duodenale</name>
    <dbReference type="NCBI Taxonomy" id="51022"/>
    <lineage>
        <taxon>Eukaryota</taxon>
        <taxon>Metazoa</taxon>
        <taxon>Ecdysozoa</taxon>
        <taxon>Nematoda</taxon>
        <taxon>Chromadorea</taxon>
        <taxon>Rhabditida</taxon>
        <taxon>Rhabditina</taxon>
        <taxon>Rhabditomorpha</taxon>
        <taxon>Strongyloidea</taxon>
        <taxon>Ancylostomatidae</taxon>
        <taxon>Ancylostomatinae</taxon>
        <taxon>Ancylostoma</taxon>
    </lineage>
</organism>
<comment type="subcellular location">
    <subcellularLocation>
        <location evidence="1">Membrane</location>
    </subcellularLocation>
</comment>
<dbReference type="PROSITE" id="PS50268">
    <property type="entry name" value="CADHERIN_2"/>
    <property type="match status" value="1"/>
</dbReference>
<dbReference type="PRINTS" id="PR00205">
    <property type="entry name" value="CADHERIN"/>
</dbReference>
<dbReference type="AlphaFoldDB" id="A0A0C2FB28"/>
<gene>
    <name evidence="7" type="ORF">ANCDUO_27751</name>
</gene>
<name>A0A0C2FB28_9BILA</name>
<sequence length="200" mass="22421">LQIHTTKSGNWFRFRINRQSDPKRQFTIDQDGTLRVAQRLDREDISSYKLIIEAFDAAGNVGTQLVAVYLRDVNDNGPEPYTVPKYCVFPENTPVNQQGTCEIRCTDKDSPRSIPIIPILYCTLDDSPIVSDGDGGNGSMTIRPLVVFDREAANPGKILEIPLILTDRADRTNHASVHVIIGDEVCGNRRTYDISRENSE</sequence>
<evidence type="ECO:0000256" key="1">
    <source>
        <dbReference type="ARBA" id="ARBA00004370"/>
    </source>
</evidence>
<keyword evidence="2" id="KW-0677">Repeat</keyword>
<reference evidence="7 8" key="1">
    <citation type="submission" date="2013-12" db="EMBL/GenBank/DDBJ databases">
        <title>Draft genome of the parsitic nematode Ancylostoma duodenale.</title>
        <authorList>
            <person name="Mitreva M."/>
        </authorList>
    </citation>
    <scope>NUCLEOTIDE SEQUENCE [LARGE SCALE GENOMIC DNA]</scope>
    <source>
        <strain evidence="7 8">Zhejiang</strain>
    </source>
</reference>
<dbReference type="PANTHER" id="PTHR24027">
    <property type="entry name" value="CADHERIN-23"/>
    <property type="match status" value="1"/>
</dbReference>
<feature type="domain" description="Cadherin" evidence="6">
    <location>
        <begin position="12"/>
        <end position="86"/>
    </location>
</feature>
<dbReference type="GO" id="GO:0007043">
    <property type="term" value="P:cell-cell junction assembly"/>
    <property type="evidence" value="ECO:0007669"/>
    <property type="project" value="TreeGrafter"/>
</dbReference>
<dbReference type="GO" id="GO:0016339">
    <property type="term" value="P:calcium-dependent cell-cell adhesion via plasma membrane cell adhesion molecules"/>
    <property type="evidence" value="ECO:0007669"/>
    <property type="project" value="TreeGrafter"/>
</dbReference>
<dbReference type="SMART" id="SM00112">
    <property type="entry name" value="CA"/>
    <property type="match status" value="1"/>
</dbReference>
<dbReference type="GO" id="GO:0008013">
    <property type="term" value="F:beta-catenin binding"/>
    <property type="evidence" value="ECO:0007669"/>
    <property type="project" value="TreeGrafter"/>
</dbReference>
<dbReference type="GO" id="GO:0000902">
    <property type="term" value="P:cell morphogenesis"/>
    <property type="evidence" value="ECO:0007669"/>
    <property type="project" value="TreeGrafter"/>
</dbReference>
<evidence type="ECO:0000259" key="6">
    <source>
        <dbReference type="PROSITE" id="PS50268"/>
    </source>
</evidence>
<keyword evidence="4" id="KW-0472">Membrane</keyword>
<dbReference type="PANTHER" id="PTHR24027:SF432">
    <property type="entry name" value="EGF-LIKE DOMAIN-CONTAINING PROTEIN"/>
    <property type="match status" value="1"/>
</dbReference>
<dbReference type="EMBL" id="KN795958">
    <property type="protein sequence ID" value="KIH42266.1"/>
    <property type="molecule type" value="Genomic_DNA"/>
</dbReference>
<dbReference type="InterPro" id="IPR002126">
    <property type="entry name" value="Cadherin-like_dom"/>
</dbReference>
<evidence type="ECO:0000313" key="7">
    <source>
        <dbReference type="EMBL" id="KIH42266.1"/>
    </source>
</evidence>
<dbReference type="CDD" id="cd11304">
    <property type="entry name" value="Cadherin_repeat"/>
    <property type="match status" value="1"/>
</dbReference>
<evidence type="ECO:0000256" key="3">
    <source>
        <dbReference type="ARBA" id="ARBA00022837"/>
    </source>
</evidence>
<proteinExistence type="predicted"/>
<dbReference type="GO" id="GO:0005509">
    <property type="term" value="F:calcium ion binding"/>
    <property type="evidence" value="ECO:0007669"/>
    <property type="project" value="UniProtKB-UniRule"/>
</dbReference>
<dbReference type="Pfam" id="PF00028">
    <property type="entry name" value="Cadherin"/>
    <property type="match status" value="1"/>
</dbReference>
<evidence type="ECO:0000313" key="8">
    <source>
        <dbReference type="Proteomes" id="UP000054047"/>
    </source>
</evidence>
<dbReference type="GO" id="GO:0016477">
    <property type="term" value="P:cell migration"/>
    <property type="evidence" value="ECO:0007669"/>
    <property type="project" value="TreeGrafter"/>
</dbReference>
<dbReference type="GO" id="GO:0044331">
    <property type="term" value="P:cell-cell adhesion mediated by cadherin"/>
    <property type="evidence" value="ECO:0007669"/>
    <property type="project" value="TreeGrafter"/>
</dbReference>
<dbReference type="GO" id="GO:0045296">
    <property type="term" value="F:cadherin binding"/>
    <property type="evidence" value="ECO:0007669"/>
    <property type="project" value="TreeGrafter"/>
</dbReference>
<dbReference type="GO" id="GO:0007156">
    <property type="term" value="P:homophilic cell adhesion via plasma membrane adhesion molecules"/>
    <property type="evidence" value="ECO:0007669"/>
    <property type="project" value="InterPro"/>
</dbReference>
<dbReference type="GO" id="GO:0034332">
    <property type="term" value="P:adherens junction organization"/>
    <property type="evidence" value="ECO:0007669"/>
    <property type="project" value="TreeGrafter"/>
</dbReference>